<feature type="region of interest" description="Disordered" evidence="1">
    <location>
        <begin position="1"/>
        <end position="80"/>
    </location>
</feature>
<reference evidence="2" key="1">
    <citation type="submission" date="2020-02" db="EMBL/GenBank/DDBJ databases">
        <authorList>
            <person name="Palmer J.M."/>
        </authorList>
    </citation>
    <scope>NUCLEOTIDE SEQUENCE</scope>
    <source>
        <strain evidence="2">EPUS1.4</strain>
        <tissue evidence="2">Thallus</tissue>
    </source>
</reference>
<proteinExistence type="predicted"/>
<dbReference type="EMBL" id="JAACFV010000008">
    <property type="protein sequence ID" value="KAF7513000.1"/>
    <property type="molecule type" value="Genomic_DNA"/>
</dbReference>
<evidence type="ECO:0000313" key="3">
    <source>
        <dbReference type="Proteomes" id="UP000606974"/>
    </source>
</evidence>
<evidence type="ECO:0000313" key="2">
    <source>
        <dbReference type="EMBL" id="KAF7513000.1"/>
    </source>
</evidence>
<name>A0A8H7APE3_9EURO</name>
<dbReference type="AlphaFoldDB" id="A0A8H7APE3"/>
<organism evidence="2 3">
    <name type="scientific">Endocarpon pusillum</name>
    <dbReference type="NCBI Taxonomy" id="364733"/>
    <lineage>
        <taxon>Eukaryota</taxon>
        <taxon>Fungi</taxon>
        <taxon>Dikarya</taxon>
        <taxon>Ascomycota</taxon>
        <taxon>Pezizomycotina</taxon>
        <taxon>Eurotiomycetes</taxon>
        <taxon>Chaetothyriomycetidae</taxon>
        <taxon>Verrucariales</taxon>
        <taxon>Verrucariaceae</taxon>
        <taxon>Endocarpon</taxon>
    </lineage>
</organism>
<comment type="caution">
    <text evidence="2">The sequence shown here is derived from an EMBL/GenBank/DDBJ whole genome shotgun (WGS) entry which is preliminary data.</text>
</comment>
<keyword evidence="3" id="KW-1185">Reference proteome</keyword>
<gene>
    <name evidence="2" type="ORF">GJ744_011266</name>
</gene>
<feature type="compositionally biased region" description="Low complexity" evidence="1">
    <location>
        <begin position="35"/>
        <end position="51"/>
    </location>
</feature>
<protein>
    <submittedName>
        <fullName evidence="2">Uncharacterized protein</fullName>
    </submittedName>
</protein>
<sequence length="80" mass="8848">MASSRFVEVLDPESQAPSSPLDVRLEDIIAQSDMSTRARSTSGSSLGSSSSENLNKDEQLPQRQKSASKRRSRIFSFTNR</sequence>
<dbReference type="Proteomes" id="UP000606974">
    <property type="component" value="Unassembled WGS sequence"/>
</dbReference>
<evidence type="ECO:0000256" key="1">
    <source>
        <dbReference type="SAM" id="MobiDB-lite"/>
    </source>
</evidence>
<accession>A0A8H7APE3</accession>